<dbReference type="GO" id="GO:0004777">
    <property type="term" value="F:succinate-semialdehyde dehydrogenase (NAD+) activity"/>
    <property type="evidence" value="ECO:0007669"/>
    <property type="project" value="TreeGrafter"/>
</dbReference>
<sequence>MAAYGFTRDSDYLSTMMANIECGNLSINHFVASIAETPFGGVKDSGYGREGGIEGLQSYTVVKNISHQTWPVRLTTEGGRLER</sequence>
<comment type="caution">
    <text evidence="3">The sequence shown here is derived from an EMBL/GenBank/DDBJ whole genome shotgun (WGS) entry which is preliminary data.</text>
</comment>
<dbReference type="PANTHER" id="PTHR43217:SF1">
    <property type="entry name" value="SUCCINATE SEMIALDEHYDE DEHYDROGENASE [NAD(P)+] SAD"/>
    <property type="match status" value="1"/>
</dbReference>
<keyword evidence="1" id="KW-0560">Oxidoreductase</keyword>
<name>A0A176Y948_9BRAD</name>
<dbReference type="Proteomes" id="UP000076959">
    <property type="component" value="Unassembled WGS sequence"/>
</dbReference>
<reference evidence="3 4" key="1">
    <citation type="submission" date="2016-03" db="EMBL/GenBank/DDBJ databases">
        <title>Draft Genome Sequence of the Strain BR 10245 (Bradyrhizobium sp.) isolated from nodules of Centrolobium paraense.</title>
        <authorList>
            <person name="Simoes-Araujo J.L.Sr."/>
            <person name="Barauna A.C."/>
            <person name="Silva K."/>
            <person name="Zilli J.E."/>
        </authorList>
    </citation>
    <scope>NUCLEOTIDE SEQUENCE [LARGE SCALE GENOMIC DNA]</scope>
    <source>
        <strain evidence="3 4">BR 10245</strain>
    </source>
</reference>
<dbReference type="InterPro" id="IPR015590">
    <property type="entry name" value="Aldehyde_DH_dom"/>
</dbReference>
<dbReference type="Gene3D" id="3.40.309.10">
    <property type="entry name" value="Aldehyde Dehydrogenase, Chain A, domain 2"/>
    <property type="match status" value="1"/>
</dbReference>
<evidence type="ECO:0000256" key="1">
    <source>
        <dbReference type="ARBA" id="ARBA00023002"/>
    </source>
</evidence>
<dbReference type="STRING" id="1505087.AYJ54_31695"/>
<dbReference type="PANTHER" id="PTHR43217">
    <property type="entry name" value="SUCCINATE SEMIALDEHYDE DEHYDROGENASE [NAD(P)+] SAD"/>
    <property type="match status" value="1"/>
</dbReference>
<evidence type="ECO:0000259" key="2">
    <source>
        <dbReference type="Pfam" id="PF00171"/>
    </source>
</evidence>
<feature type="domain" description="Aldehyde dehydrogenase" evidence="2">
    <location>
        <begin position="2"/>
        <end position="65"/>
    </location>
</feature>
<dbReference type="InterPro" id="IPR016161">
    <property type="entry name" value="Ald_DH/histidinol_DH"/>
</dbReference>
<keyword evidence="4" id="KW-1185">Reference proteome</keyword>
<gene>
    <name evidence="3" type="ORF">AYJ54_31695</name>
</gene>
<dbReference type="Pfam" id="PF00171">
    <property type="entry name" value="Aldedh"/>
    <property type="match status" value="1"/>
</dbReference>
<evidence type="ECO:0000313" key="4">
    <source>
        <dbReference type="Proteomes" id="UP000076959"/>
    </source>
</evidence>
<protein>
    <recommendedName>
        <fullName evidence="2">Aldehyde dehydrogenase domain-containing protein</fullName>
    </recommendedName>
</protein>
<dbReference type="Gene3D" id="3.40.605.10">
    <property type="entry name" value="Aldehyde Dehydrogenase, Chain A, domain 1"/>
    <property type="match status" value="1"/>
</dbReference>
<proteinExistence type="predicted"/>
<dbReference type="InterPro" id="IPR016162">
    <property type="entry name" value="Ald_DH_N"/>
</dbReference>
<dbReference type="InterPro" id="IPR016163">
    <property type="entry name" value="Ald_DH_C"/>
</dbReference>
<dbReference type="EMBL" id="LUUB01000113">
    <property type="protein sequence ID" value="OAF00424.1"/>
    <property type="molecule type" value="Genomic_DNA"/>
</dbReference>
<accession>A0A176Y948</accession>
<organism evidence="3 4">
    <name type="scientific">Bradyrhizobium centrolobii</name>
    <dbReference type="NCBI Taxonomy" id="1505087"/>
    <lineage>
        <taxon>Bacteria</taxon>
        <taxon>Pseudomonadati</taxon>
        <taxon>Pseudomonadota</taxon>
        <taxon>Alphaproteobacteria</taxon>
        <taxon>Hyphomicrobiales</taxon>
        <taxon>Nitrobacteraceae</taxon>
        <taxon>Bradyrhizobium</taxon>
    </lineage>
</organism>
<dbReference type="SUPFAM" id="SSF53720">
    <property type="entry name" value="ALDH-like"/>
    <property type="match status" value="1"/>
</dbReference>
<evidence type="ECO:0000313" key="3">
    <source>
        <dbReference type="EMBL" id="OAF00424.1"/>
    </source>
</evidence>
<dbReference type="InterPro" id="IPR047110">
    <property type="entry name" value="GABD/Sad-like"/>
</dbReference>
<dbReference type="AlphaFoldDB" id="A0A176Y948"/>